<proteinExistence type="predicted"/>
<dbReference type="InterPro" id="IPR000315">
    <property type="entry name" value="Znf_B-box"/>
</dbReference>
<gene>
    <name evidence="7" type="ORF">NEMVEDRAFT_v1g93135</name>
</gene>
<dbReference type="InterPro" id="IPR018957">
    <property type="entry name" value="Znf_C3HC4_RING-type"/>
</dbReference>
<keyword evidence="3" id="KW-0862">Zinc</keyword>
<dbReference type="SUPFAM" id="SSF57850">
    <property type="entry name" value="RING/U-box"/>
    <property type="match status" value="1"/>
</dbReference>
<evidence type="ECO:0000313" key="7">
    <source>
        <dbReference type="EMBL" id="EDO45062.1"/>
    </source>
</evidence>
<dbReference type="PROSITE" id="PS50089">
    <property type="entry name" value="ZF_RING_2"/>
    <property type="match status" value="1"/>
</dbReference>
<dbReference type="PROSITE" id="PS50119">
    <property type="entry name" value="ZF_BBOX"/>
    <property type="match status" value="1"/>
</dbReference>
<feature type="domain" description="B box-type" evidence="6">
    <location>
        <begin position="159"/>
        <end position="197"/>
    </location>
</feature>
<evidence type="ECO:0000256" key="3">
    <source>
        <dbReference type="ARBA" id="ARBA00022833"/>
    </source>
</evidence>
<evidence type="ECO:0000256" key="4">
    <source>
        <dbReference type="PROSITE-ProRule" id="PRU00024"/>
    </source>
</evidence>
<feature type="domain" description="RING-type" evidence="5">
    <location>
        <begin position="20"/>
        <end position="63"/>
    </location>
</feature>
<dbReference type="PROSITE" id="PS00518">
    <property type="entry name" value="ZF_RING_1"/>
    <property type="match status" value="1"/>
</dbReference>
<dbReference type="Gene3D" id="3.30.160.60">
    <property type="entry name" value="Classic Zinc Finger"/>
    <property type="match status" value="1"/>
</dbReference>
<reference evidence="7 8" key="1">
    <citation type="journal article" date="2007" name="Science">
        <title>Sea anemone genome reveals ancestral eumetazoan gene repertoire and genomic organization.</title>
        <authorList>
            <person name="Putnam N.H."/>
            <person name="Srivastava M."/>
            <person name="Hellsten U."/>
            <person name="Dirks B."/>
            <person name="Chapman J."/>
            <person name="Salamov A."/>
            <person name="Terry A."/>
            <person name="Shapiro H."/>
            <person name="Lindquist E."/>
            <person name="Kapitonov V.V."/>
            <person name="Jurka J."/>
            <person name="Genikhovich G."/>
            <person name="Grigoriev I.V."/>
            <person name="Lucas S.M."/>
            <person name="Steele R.E."/>
            <person name="Finnerty J.R."/>
            <person name="Technau U."/>
            <person name="Martindale M.Q."/>
            <person name="Rokhsar D.S."/>
        </authorList>
    </citation>
    <scope>NUCLEOTIDE SEQUENCE [LARGE SCALE GENOMIC DNA]</scope>
    <source>
        <strain evidence="8">CH2 X CH6</strain>
    </source>
</reference>
<dbReference type="InterPro" id="IPR047153">
    <property type="entry name" value="TRIM45/56/19-like"/>
</dbReference>
<dbReference type="EMBL" id="DS469538">
    <property type="protein sequence ID" value="EDO45062.1"/>
    <property type="molecule type" value="Genomic_DNA"/>
</dbReference>
<dbReference type="GO" id="GO:0008270">
    <property type="term" value="F:zinc ion binding"/>
    <property type="evidence" value="ECO:0007669"/>
    <property type="project" value="UniProtKB-KW"/>
</dbReference>
<dbReference type="InParanoid" id="A7RTP3"/>
<dbReference type="OMA" id="CYLCPVN"/>
<name>A7RTP3_NEMVE</name>
<dbReference type="Proteomes" id="UP000001593">
    <property type="component" value="Unassembled WGS sequence"/>
</dbReference>
<organism evidence="7 8">
    <name type="scientific">Nematostella vectensis</name>
    <name type="common">Starlet sea anemone</name>
    <dbReference type="NCBI Taxonomy" id="45351"/>
    <lineage>
        <taxon>Eukaryota</taxon>
        <taxon>Metazoa</taxon>
        <taxon>Cnidaria</taxon>
        <taxon>Anthozoa</taxon>
        <taxon>Hexacorallia</taxon>
        <taxon>Actiniaria</taxon>
        <taxon>Edwardsiidae</taxon>
        <taxon>Nematostella</taxon>
    </lineage>
</organism>
<evidence type="ECO:0000256" key="1">
    <source>
        <dbReference type="ARBA" id="ARBA00022723"/>
    </source>
</evidence>
<dbReference type="SMART" id="SM00184">
    <property type="entry name" value="RING"/>
    <property type="match status" value="1"/>
</dbReference>
<dbReference type="InterPro" id="IPR017907">
    <property type="entry name" value="Znf_RING_CS"/>
</dbReference>
<keyword evidence="1" id="KW-0479">Metal-binding</keyword>
<dbReference type="eggNOG" id="KOG2177">
    <property type="taxonomic scope" value="Eukaryota"/>
</dbReference>
<keyword evidence="8" id="KW-1185">Reference proteome</keyword>
<dbReference type="Pfam" id="PF00097">
    <property type="entry name" value="zf-C3HC4"/>
    <property type="match status" value="1"/>
</dbReference>
<evidence type="ECO:0000313" key="8">
    <source>
        <dbReference type="Proteomes" id="UP000001593"/>
    </source>
</evidence>
<evidence type="ECO:0000256" key="2">
    <source>
        <dbReference type="ARBA" id="ARBA00022771"/>
    </source>
</evidence>
<accession>A7RTP3</accession>
<evidence type="ECO:0000259" key="6">
    <source>
        <dbReference type="PROSITE" id="PS50119"/>
    </source>
</evidence>
<feature type="non-terminal residue" evidence="7">
    <location>
        <position position="197"/>
    </location>
</feature>
<dbReference type="PANTHER" id="PTHR25462">
    <property type="entry name" value="BONUS, ISOFORM C-RELATED"/>
    <property type="match status" value="1"/>
</dbReference>
<sequence>MSSRSRTASLVRGLAEQLMCPVCLGEYKNPMLLRCYHSFCLRCVQELLHQSGEKGVVKCPQCRTEMEVKRRLKSNFYINNLLDLMDETRLKAKARDPLVCCDHCQPLISAAEVKCVHCKVSLCRACIGPHCEHMPTQPHTIKELATKAELEEELPAAREDFKTCAKHGLDLRFYCCTCELLMCRECLSVNHWNHEYM</sequence>
<dbReference type="Pfam" id="PF00643">
    <property type="entry name" value="zf-B_box"/>
    <property type="match status" value="1"/>
</dbReference>
<dbReference type="AlphaFoldDB" id="A7RTP3"/>
<dbReference type="PANTHER" id="PTHR25462:SF296">
    <property type="entry name" value="MEIOTIC P26, ISOFORM F"/>
    <property type="match status" value="1"/>
</dbReference>
<dbReference type="HOGENOM" id="CLU_013137_14_2_1"/>
<protein>
    <submittedName>
        <fullName evidence="7">Uncharacterized protein</fullName>
    </submittedName>
</protein>
<evidence type="ECO:0000259" key="5">
    <source>
        <dbReference type="PROSITE" id="PS50089"/>
    </source>
</evidence>
<dbReference type="SUPFAM" id="SSF57845">
    <property type="entry name" value="B-box zinc-binding domain"/>
    <property type="match status" value="1"/>
</dbReference>
<dbReference type="InterPro" id="IPR001841">
    <property type="entry name" value="Znf_RING"/>
</dbReference>
<dbReference type="Gene3D" id="3.30.40.10">
    <property type="entry name" value="Zinc/RING finger domain, C3HC4 (zinc finger)"/>
    <property type="match status" value="1"/>
</dbReference>
<dbReference type="InterPro" id="IPR013083">
    <property type="entry name" value="Znf_RING/FYVE/PHD"/>
</dbReference>
<dbReference type="PhylomeDB" id="A7RTP3"/>
<keyword evidence="2 4" id="KW-0863">Zinc-finger</keyword>